<dbReference type="EMBL" id="CAJVCH010561625">
    <property type="protein sequence ID" value="CAG7831698.1"/>
    <property type="molecule type" value="Genomic_DNA"/>
</dbReference>
<reference evidence="2" key="1">
    <citation type="submission" date="2021-06" db="EMBL/GenBank/DDBJ databases">
        <authorList>
            <person name="Hodson N. C."/>
            <person name="Mongue J. A."/>
            <person name="Jaron S. K."/>
        </authorList>
    </citation>
    <scope>NUCLEOTIDE SEQUENCE</scope>
</reference>
<evidence type="ECO:0000313" key="3">
    <source>
        <dbReference type="Proteomes" id="UP000708208"/>
    </source>
</evidence>
<dbReference type="OrthoDB" id="3256376at2759"/>
<evidence type="ECO:0000256" key="1">
    <source>
        <dbReference type="SAM" id="Phobius"/>
    </source>
</evidence>
<keyword evidence="3" id="KW-1185">Reference proteome</keyword>
<proteinExistence type="predicted"/>
<dbReference type="Proteomes" id="UP000708208">
    <property type="component" value="Unassembled WGS sequence"/>
</dbReference>
<name>A0A8J2LH54_9HEXA</name>
<feature type="transmembrane region" description="Helical" evidence="1">
    <location>
        <begin position="48"/>
        <end position="71"/>
    </location>
</feature>
<organism evidence="2 3">
    <name type="scientific">Allacma fusca</name>
    <dbReference type="NCBI Taxonomy" id="39272"/>
    <lineage>
        <taxon>Eukaryota</taxon>
        <taxon>Metazoa</taxon>
        <taxon>Ecdysozoa</taxon>
        <taxon>Arthropoda</taxon>
        <taxon>Hexapoda</taxon>
        <taxon>Collembola</taxon>
        <taxon>Symphypleona</taxon>
        <taxon>Sminthuridae</taxon>
        <taxon>Allacma</taxon>
    </lineage>
</organism>
<protein>
    <submittedName>
        <fullName evidence="2">Uncharacterized protein</fullName>
    </submittedName>
</protein>
<keyword evidence="1" id="KW-0472">Membrane</keyword>
<evidence type="ECO:0000313" key="2">
    <source>
        <dbReference type="EMBL" id="CAG7831698.1"/>
    </source>
</evidence>
<keyword evidence="1" id="KW-0812">Transmembrane</keyword>
<keyword evidence="1" id="KW-1133">Transmembrane helix</keyword>
<feature type="non-terminal residue" evidence="2">
    <location>
        <position position="100"/>
    </location>
</feature>
<gene>
    <name evidence="2" type="ORF">AFUS01_LOCUS41425</name>
</gene>
<accession>A0A8J2LH54</accession>
<comment type="caution">
    <text evidence="2">The sequence shown here is derived from an EMBL/GenBank/DDBJ whole genome shotgun (WGS) entry which is preliminary data.</text>
</comment>
<feature type="non-terminal residue" evidence="2">
    <location>
        <position position="1"/>
    </location>
</feature>
<dbReference type="AlphaFoldDB" id="A0A8J2LH54"/>
<sequence>NDFYVNVVNDTKRLIDVRISSQLNLILFQNTPPVLYVLLKTVWRSPGLVVFDGVYCVLVIVNDVAVVASTLRHEDSKIRINVCLYFEGTQTTVGTSVKSS</sequence>